<feature type="domain" description="SMP-30/Gluconolactonase/LRE-like region" evidence="4">
    <location>
        <begin position="62"/>
        <end position="333"/>
    </location>
</feature>
<gene>
    <name evidence="5" type="ORF">SAMN05444277_101110</name>
</gene>
<evidence type="ECO:0000256" key="1">
    <source>
        <dbReference type="ARBA" id="ARBA00022801"/>
    </source>
</evidence>
<dbReference type="InterPro" id="IPR013658">
    <property type="entry name" value="SGL"/>
</dbReference>
<dbReference type="SUPFAM" id="SSF63829">
    <property type="entry name" value="Calcium-dependent phosphotriesterase"/>
    <property type="match status" value="1"/>
</dbReference>
<dbReference type="AlphaFoldDB" id="A0A1I5R7H8"/>
<dbReference type="InterPro" id="IPR005511">
    <property type="entry name" value="SMP-30"/>
</dbReference>
<keyword evidence="3" id="KW-0479">Metal-binding</keyword>
<evidence type="ECO:0000259" key="4">
    <source>
        <dbReference type="Pfam" id="PF08450"/>
    </source>
</evidence>
<dbReference type="Proteomes" id="UP000199031">
    <property type="component" value="Unassembled WGS sequence"/>
</dbReference>
<sequence>MKRFIPALLLYILISSCGENTHQSPAQKSDTAIGKIEIYDAAALQAIDSNAAIEIIAKGYTWSEGPVWVPAKQILLFSDVIENKIYQWKEGDTAKLYLTPSGYTGAVKRIGGEDGSNGLTLDKNGNLLLCQSGNRQVVKLNSGLDAPQPEFTVLASSYNGKKFNSPNDLVTDSDNNIYFTDPVYGLPQRDKDSTRELDIEGVYKITADGKLSLLIDSIKKPNGIALSNDEKTLYIASSDDEHPKWYAYDLDEDGNLKNGHILLDATVMKANATVKQGADGFKVDKHGNIFSAGPDGINIISPEGKLIGLIKVYNRPTSNCAFNETKDILFITADDVVIKIKLHNQG</sequence>
<evidence type="ECO:0000256" key="2">
    <source>
        <dbReference type="PIRSR" id="PIRSR605511-1"/>
    </source>
</evidence>
<organism evidence="5 6">
    <name type="scientific">Parafilimonas terrae</name>
    <dbReference type="NCBI Taxonomy" id="1465490"/>
    <lineage>
        <taxon>Bacteria</taxon>
        <taxon>Pseudomonadati</taxon>
        <taxon>Bacteroidota</taxon>
        <taxon>Chitinophagia</taxon>
        <taxon>Chitinophagales</taxon>
        <taxon>Chitinophagaceae</taxon>
        <taxon>Parafilimonas</taxon>
    </lineage>
</organism>
<dbReference type="PANTHER" id="PTHR47572">
    <property type="entry name" value="LIPOPROTEIN-RELATED"/>
    <property type="match status" value="1"/>
</dbReference>
<dbReference type="PROSITE" id="PS51257">
    <property type="entry name" value="PROKAR_LIPOPROTEIN"/>
    <property type="match status" value="1"/>
</dbReference>
<evidence type="ECO:0000313" key="5">
    <source>
        <dbReference type="EMBL" id="SFP54360.1"/>
    </source>
</evidence>
<keyword evidence="6" id="KW-1185">Reference proteome</keyword>
<feature type="active site" description="Proton donor/acceptor" evidence="2">
    <location>
        <position position="279"/>
    </location>
</feature>
<feature type="binding site" evidence="3">
    <location>
        <position position="190"/>
    </location>
    <ligand>
        <name>substrate</name>
    </ligand>
</feature>
<feature type="binding site" evidence="3">
    <location>
        <position position="64"/>
    </location>
    <ligand>
        <name>a divalent metal cation</name>
        <dbReference type="ChEBI" id="CHEBI:60240"/>
    </ligand>
</feature>
<dbReference type="EMBL" id="FOXQ01000001">
    <property type="protein sequence ID" value="SFP54360.1"/>
    <property type="molecule type" value="Genomic_DNA"/>
</dbReference>
<protein>
    <submittedName>
        <fullName evidence="5">Gluconolactonase</fullName>
    </submittedName>
</protein>
<dbReference type="InterPro" id="IPR011042">
    <property type="entry name" value="6-blade_b-propeller_TolB-like"/>
</dbReference>
<keyword evidence="1" id="KW-0378">Hydrolase</keyword>
<evidence type="ECO:0000313" key="6">
    <source>
        <dbReference type="Proteomes" id="UP000199031"/>
    </source>
</evidence>
<proteinExistence type="predicted"/>
<dbReference type="GO" id="GO:0016787">
    <property type="term" value="F:hydrolase activity"/>
    <property type="evidence" value="ECO:0007669"/>
    <property type="project" value="UniProtKB-KW"/>
</dbReference>
<dbReference type="GO" id="GO:0046872">
    <property type="term" value="F:metal ion binding"/>
    <property type="evidence" value="ECO:0007669"/>
    <property type="project" value="UniProtKB-KW"/>
</dbReference>
<comment type="cofactor">
    <cofactor evidence="3">
        <name>Zn(2+)</name>
        <dbReference type="ChEBI" id="CHEBI:29105"/>
    </cofactor>
    <text evidence="3">Binds 1 divalent metal cation per subunit.</text>
</comment>
<dbReference type="Pfam" id="PF08450">
    <property type="entry name" value="SGL"/>
    <property type="match status" value="1"/>
</dbReference>
<keyword evidence="3" id="KW-0862">Zinc</keyword>
<dbReference type="Gene3D" id="2.120.10.30">
    <property type="entry name" value="TolB, C-terminal domain"/>
    <property type="match status" value="1"/>
</dbReference>
<feature type="binding site" evidence="3">
    <location>
        <position position="279"/>
    </location>
    <ligand>
        <name>a divalent metal cation</name>
        <dbReference type="ChEBI" id="CHEBI:60240"/>
    </ligand>
</feature>
<accession>A0A1I5R7H8</accession>
<name>A0A1I5R7H8_9BACT</name>
<feature type="binding site" evidence="3">
    <location>
        <position position="167"/>
    </location>
    <ligand>
        <name>substrate</name>
    </ligand>
</feature>
<dbReference type="RefSeq" id="WP_177191767.1">
    <property type="nucleotide sequence ID" value="NZ_FOXQ01000001.1"/>
</dbReference>
<dbReference type="InterPro" id="IPR051262">
    <property type="entry name" value="SMP-30/CGR1_Lactonase"/>
</dbReference>
<evidence type="ECO:0000256" key="3">
    <source>
        <dbReference type="PIRSR" id="PIRSR605511-2"/>
    </source>
</evidence>
<feature type="binding site" evidence="3">
    <location>
        <position position="222"/>
    </location>
    <ligand>
        <name>a divalent metal cation</name>
        <dbReference type="ChEBI" id="CHEBI:60240"/>
    </ligand>
</feature>
<dbReference type="STRING" id="1465490.SAMN05444277_101110"/>
<dbReference type="PANTHER" id="PTHR47572:SF4">
    <property type="entry name" value="LACTONASE DRP35"/>
    <property type="match status" value="1"/>
</dbReference>
<dbReference type="PRINTS" id="PR01790">
    <property type="entry name" value="SMP30FAMILY"/>
</dbReference>
<reference evidence="5 6" key="1">
    <citation type="submission" date="2016-10" db="EMBL/GenBank/DDBJ databases">
        <authorList>
            <person name="de Groot N.N."/>
        </authorList>
    </citation>
    <scope>NUCLEOTIDE SEQUENCE [LARGE SCALE GENOMIC DNA]</scope>
    <source>
        <strain evidence="5 6">DSM 28286</strain>
    </source>
</reference>